<keyword evidence="4 16" id="KW-0349">Heme</keyword>
<dbReference type="SUPFAM" id="SSF55856">
    <property type="entry name" value="Cytochrome b5-like heme/steroid binding domain"/>
    <property type="match status" value="1"/>
</dbReference>
<keyword evidence="10" id="KW-0496">Mitochondrion</keyword>
<feature type="domain" description="Cytochrome b5 heme-binding" evidence="17">
    <location>
        <begin position="1"/>
        <end position="53"/>
    </location>
</feature>
<evidence type="ECO:0000256" key="8">
    <source>
        <dbReference type="ARBA" id="ARBA00023002"/>
    </source>
</evidence>
<dbReference type="PANTHER" id="PTHR10578:SF148">
    <property type="entry name" value="L-LACTATE DEHYDROGENASE (CYTOCHROME)"/>
    <property type="match status" value="1"/>
</dbReference>
<evidence type="ECO:0000256" key="15">
    <source>
        <dbReference type="ARBA" id="ARBA00068515"/>
    </source>
</evidence>
<dbReference type="EMBL" id="JADGJD010000199">
    <property type="protein sequence ID" value="KAJ3053544.1"/>
    <property type="molecule type" value="Genomic_DNA"/>
</dbReference>
<dbReference type="PROSITE" id="PS00191">
    <property type="entry name" value="CYTOCHROME_B5_1"/>
    <property type="match status" value="1"/>
</dbReference>
<dbReference type="PANTHER" id="PTHR10578">
    <property type="entry name" value="S -2-HYDROXY-ACID OXIDASE-RELATED"/>
    <property type="match status" value="1"/>
</dbReference>
<dbReference type="InterPro" id="IPR037396">
    <property type="entry name" value="FMN_HAD"/>
</dbReference>
<dbReference type="InterPro" id="IPR013785">
    <property type="entry name" value="Aldolase_TIM"/>
</dbReference>
<dbReference type="Pfam" id="PF01070">
    <property type="entry name" value="FMN_dh"/>
    <property type="match status" value="1"/>
</dbReference>
<evidence type="ECO:0000256" key="7">
    <source>
        <dbReference type="ARBA" id="ARBA00022723"/>
    </source>
</evidence>
<comment type="catalytic activity">
    <reaction evidence="11">
        <text>(S)-lactate + 2 Fe(III)-[cytochrome c] = 2 Fe(II)-[cytochrome c] + pyruvate + 2 H(+)</text>
        <dbReference type="Rhea" id="RHEA:19909"/>
        <dbReference type="Rhea" id="RHEA-COMP:10350"/>
        <dbReference type="Rhea" id="RHEA-COMP:14399"/>
        <dbReference type="ChEBI" id="CHEBI:15361"/>
        <dbReference type="ChEBI" id="CHEBI:15378"/>
        <dbReference type="ChEBI" id="CHEBI:16651"/>
        <dbReference type="ChEBI" id="CHEBI:29033"/>
        <dbReference type="ChEBI" id="CHEBI:29034"/>
        <dbReference type="EC" id="1.1.2.3"/>
    </reaction>
    <physiologicalReaction direction="left-to-right" evidence="11">
        <dbReference type="Rhea" id="RHEA:19910"/>
    </physiologicalReaction>
</comment>
<evidence type="ECO:0000256" key="13">
    <source>
        <dbReference type="ARBA" id="ARBA00061589"/>
    </source>
</evidence>
<evidence type="ECO:0000256" key="2">
    <source>
        <dbReference type="ARBA" id="ARBA00004569"/>
    </source>
</evidence>
<reference evidence="19" key="1">
    <citation type="submission" date="2020-05" db="EMBL/GenBank/DDBJ databases">
        <title>Phylogenomic resolution of chytrid fungi.</title>
        <authorList>
            <person name="Stajich J.E."/>
            <person name="Amses K."/>
            <person name="Simmons R."/>
            <person name="Seto K."/>
            <person name="Myers J."/>
            <person name="Bonds A."/>
            <person name="Quandt C.A."/>
            <person name="Barry K."/>
            <person name="Liu P."/>
            <person name="Grigoriev I."/>
            <person name="Longcore J.E."/>
            <person name="James T.Y."/>
        </authorList>
    </citation>
    <scope>NUCLEOTIDE SEQUENCE</scope>
    <source>
        <strain evidence="19">JEL0318</strain>
    </source>
</reference>
<evidence type="ECO:0000313" key="20">
    <source>
        <dbReference type="Proteomes" id="UP001212841"/>
    </source>
</evidence>
<dbReference type="FunFam" id="3.20.20.70:FF:000062">
    <property type="entry name" value="Cytochrome b2, mitochondrial, putative"/>
    <property type="match status" value="1"/>
</dbReference>
<comment type="subcellular location">
    <subcellularLocation>
        <location evidence="2">Mitochondrion intermembrane space</location>
    </subcellularLocation>
</comment>
<dbReference type="AlphaFoldDB" id="A0AAD5X7A4"/>
<keyword evidence="7 16" id="KW-0479">Metal-binding</keyword>
<evidence type="ECO:0000256" key="6">
    <source>
        <dbReference type="ARBA" id="ARBA00022643"/>
    </source>
</evidence>
<keyword evidence="9 16" id="KW-0408">Iron</keyword>
<name>A0AAD5X7A4_9FUNG</name>
<evidence type="ECO:0000256" key="12">
    <source>
        <dbReference type="ARBA" id="ARBA00061137"/>
    </source>
</evidence>
<dbReference type="InterPro" id="IPR018506">
    <property type="entry name" value="Cyt_B5_heme-BS"/>
</dbReference>
<comment type="similarity">
    <text evidence="16">Belongs to the cytochrome b5 family.</text>
</comment>
<evidence type="ECO:0000256" key="11">
    <source>
        <dbReference type="ARBA" id="ARBA00052399"/>
    </source>
</evidence>
<evidence type="ECO:0000256" key="14">
    <source>
        <dbReference type="ARBA" id="ARBA00066458"/>
    </source>
</evidence>
<evidence type="ECO:0000313" key="19">
    <source>
        <dbReference type="EMBL" id="KAJ3053544.1"/>
    </source>
</evidence>
<evidence type="ECO:0000256" key="9">
    <source>
        <dbReference type="ARBA" id="ARBA00023004"/>
    </source>
</evidence>
<keyword evidence="8" id="KW-0560">Oxidoreductase</keyword>
<comment type="similarity">
    <text evidence="12">In the C-terminal section; belongs to the FMN-dependent alpha-hydroxy acid dehydrogenase family.</text>
</comment>
<comment type="cofactor">
    <cofactor evidence="1">
        <name>FMN</name>
        <dbReference type="ChEBI" id="CHEBI:58210"/>
    </cofactor>
</comment>
<evidence type="ECO:0000256" key="3">
    <source>
        <dbReference type="ARBA" id="ARBA00011881"/>
    </source>
</evidence>
<evidence type="ECO:0000256" key="16">
    <source>
        <dbReference type="RuleBase" id="RU362121"/>
    </source>
</evidence>
<evidence type="ECO:0000256" key="1">
    <source>
        <dbReference type="ARBA" id="ARBA00001917"/>
    </source>
</evidence>
<organism evidence="19 20">
    <name type="scientific">Rhizophlyctis rosea</name>
    <dbReference type="NCBI Taxonomy" id="64517"/>
    <lineage>
        <taxon>Eukaryota</taxon>
        <taxon>Fungi</taxon>
        <taxon>Fungi incertae sedis</taxon>
        <taxon>Chytridiomycota</taxon>
        <taxon>Chytridiomycota incertae sedis</taxon>
        <taxon>Chytridiomycetes</taxon>
        <taxon>Rhizophlyctidales</taxon>
        <taxon>Rhizophlyctidaceae</taxon>
        <taxon>Rhizophlyctis</taxon>
    </lineage>
</organism>
<dbReference type="PROSITE" id="PS51349">
    <property type="entry name" value="FMN_HYDROXY_ACID_DH_2"/>
    <property type="match status" value="1"/>
</dbReference>
<sequence length="464" mass="50301">VYDLGPFLAEHPGGAQVILKYAGKDATSGFDPIHPQSIIDEHLPKGLYIGDVDPSSTPTIVSAQAREEKVEKKGKPPLSSMFNSFDFESVARSVLSAEAWAYYSSGADDELTLQENHMALHRIWLRPRILVNVRNIDTSTTLLGTKTSLPIYISATALGKLGHPEGEVVLTRAAASRNIIQMMPTLASCSLAEMTAARAPGQTQWFQLYVNSDRRVTGTLVKRAETLGAKALFITVDAPQLGRREKDMRTKFVDDAPDVQDEGTVDRNKGAARAISAFIDPSLSWDDIPWFKSITKLPIMLKGVQSGQDAVRAAKAGVAGMVISNHGGRQLDTARSSVEVLEEVMEALRKAKLQDSVEVFVDGGFRRATDIFKALALGAKAVGLGRPFLYSMSAYGQAGVERLVDLLKDELEMVMRLMGTPDLASISGDMVLTKSLAAHGGQAPKDALSRQVYDPLITPLTHKL</sequence>
<dbReference type="GO" id="GO:0046872">
    <property type="term" value="F:metal ion binding"/>
    <property type="evidence" value="ECO:0007669"/>
    <property type="project" value="UniProtKB-UniRule"/>
</dbReference>
<dbReference type="InterPro" id="IPR037458">
    <property type="entry name" value="L-MDH/L-LDH_FMN-bd"/>
</dbReference>
<dbReference type="InterPro" id="IPR008259">
    <property type="entry name" value="FMN_hydac_DH_AS"/>
</dbReference>
<dbReference type="InterPro" id="IPR000262">
    <property type="entry name" value="FMN-dep_DH"/>
</dbReference>
<evidence type="ECO:0000256" key="4">
    <source>
        <dbReference type="ARBA" id="ARBA00022617"/>
    </source>
</evidence>
<dbReference type="InterPro" id="IPR036400">
    <property type="entry name" value="Cyt_B5-like_heme/steroid_sf"/>
</dbReference>
<dbReference type="SUPFAM" id="SSF51395">
    <property type="entry name" value="FMN-linked oxidoreductases"/>
    <property type="match status" value="1"/>
</dbReference>
<dbReference type="PROSITE" id="PS50255">
    <property type="entry name" value="CYTOCHROME_B5_2"/>
    <property type="match status" value="1"/>
</dbReference>
<comment type="caution">
    <text evidence="19">The sequence shown here is derived from an EMBL/GenBank/DDBJ whole genome shotgun (WGS) entry which is preliminary data.</text>
</comment>
<dbReference type="Proteomes" id="UP001212841">
    <property type="component" value="Unassembled WGS sequence"/>
</dbReference>
<evidence type="ECO:0000259" key="17">
    <source>
        <dbReference type="PROSITE" id="PS50255"/>
    </source>
</evidence>
<dbReference type="PROSITE" id="PS00557">
    <property type="entry name" value="FMN_HYDROXY_ACID_DH_1"/>
    <property type="match status" value="1"/>
</dbReference>
<dbReference type="GO" id="GO:0005758">
    <property type="term" value="C:mitochondrial intermembrane space"/>
    <property type="evidence" value="ECO:0007669"/>
    <property type="project" value="UniProtKB-SubCell"/>
</dbReference>
<gene>
    <name evidence="19" type="ORF">HK097_003973</name>
</gene>
<keyword evidence="20" id="KW-1185">Reference proteome</keyword>
<accession>A0AAD5X7A4</accession>
<keyword evidence="6" id="KW-0288">FMN</keyword>
<evidence type="ECO:0000259" key="18">
    <source>
        <dbReference type="PROSITE" id="PS51349"/>
    </source>
</evidence>
<keyword evidence="5" id="KW-0285">Flavoprotein</keyword>
<dbReference type="InterPro" id="IPR001199">
    <property type="entry name" value="Cyt_B5-like_heme/steroid-bd"/>
</dbReference>
<dbReference type="GO" id="GO:0004460">
    <property type="term" value="F:L-lactate dehydrogenase (cytochrome) activity"/>
    <property type="evidence" value="ECO:0007669"/>
    <property type="project" value="UniProtKB-EC"/>
</dbReference>
<protein>
    <recommendedName>
        <fullName evidence="15">L-lactate dehydrogenase (cytochrome)</fullName>
        <ecNumber evidence="14">1.1.2.3</ecNumber>
    </recommendedName>
</protein>
<comment type="subunit">
    <text evidence="3">Homotetramer.</text>
</comment>
<comment type="similarity">
    <text evidence="13">In the N-terminal section; belongs to the cytochrome b5 family.</text>
</comment>
<proteinExistence type="inferred from homology"/>
<evidence type="ECO:0000256" key="5">
    <source>
        <dbReference type="ARBA" id="ARBA00022630"/>
    </source>
</evidence>
<dbReference type="GO" id="GO:0020037">
    <property type="term" value="F:heme binding"/>
    <property type="evidence" value="ECO:0007669"/>
    <property type="project" value="UniProtKB-UniRule"/>
</dbReference>
<dbReference type="EC" id="1.1.2.3" evidence="14"/>
<feature type="non-terminal residue" evidence="19">
    <location>
        <position position="1"/>
    </location>
</feature>
<dbReference type="Pfam" id="PF00173">
    <property type="entry name" value="Cyt-b5"/>
    <property type="match status" value="1"/>
</dbReference>
<evidence type="ECO:0000256" key="10">
    <source>
        <dbReference type="ARBA" id="ARBA00023128"/>
    </source>
</evidence>
<dbReference type="Gene3D" id="3.10.120.10">
    <property type="entry name" value="Cytochrome b5-like heme/steroid binding domain"/>
    <property type="match status" value="1"/>
</dbReference>
<feature type="domain" description="FMN hydroxy acid dehydrogenase" evidence="18">
    <location>
        <begin position="76"/>
        <end position="436"/>
    </location>
</feature>
<dbReference type="Gene3D" id="3.20.20.70">
    <property type="entry name" value="Aldolase class I"/>
    <property type="match status" value="1"/>
</dbReference>
<dbReference type="PRINTS" id="PR00363">
    <property type="entry name" value="CYTOCHROMEB5"/>
</dbReference>
<dbReference type="CDD" id="cd02922">
    <property type="entry name" value="FCB2_FMN"/>
    <property type="match status" value="1"/>
</dbReference>